<evidence type="ECO:0000313" key="3">
    <source>
        <dbReference type="Proteomes" id="UP000003561"/>
    </source>
</evidence>
<reference evidence="2 3" key="1">
    <citation type="submission" date="2009-02" db="EMBL/GenBank/DDBJ databases">
        <authorList>
            <person name="Fulton L."/>
            <person name="Clifton S."/>
            <person name="Fulton B."/>
            <person name="Xu J."/>
            <person name="Minx P."/>
            <person name="Pepin K.H."/>
            <person name="Johnson M."/>
            <person name="Bhonagiri V."/>
            <person name="Nash W.E."/>
            <person name="Mardis E.R."/>
            <person name="Wilson R.K."/>
        </authorList>
    </citation>
    <scope>NUCLEOTIDE SEQUENCE [LARGE SCALE GENOMIC DNA]</scope>
    <source>
        <strain evidence="2 3">DSM 16841</strain>
    </source>
</reference>
<feature type="transmembrane region" description="Helical" evidence="1">
    <location>
        <begin position="20"/>
        <end position="39"/>
    </location>
</feature>
<dbReference type="EMBL" id="ACFY01000004">
    <property type="protein sequence ID" value="EEG95948.1"/>
    <property type="molecule type" value="Genomic_DNA"/>
</dbReference>
<sequence>MTAQTCGISIAHGTDETVCVITYFLQVFLLTSWCLTSGYDKMKMKRKTKG</sequence>
<keyword evidence="1" id="KW-1133">Transmembrane helix</keyword>
<keyword evidence="1" id="KW-0812">Transmembrane</keyword>
<gene>
    <name evidence="2" type="ORF">ROSEINA2194_00149</name>
</gene>
<proteinExistence type="predicted"/>
<protein>
    <submittedName>
        <fullName evidence="2">Uncharacterized protein</fullName>
    </submittedName>
</protein>
<dbReference type="Proteomes" id="UP000003561">
    <property type="component" value="Unassembled WGS sequence"/>
</dbReference>
<reference evidence="2 3" key="2">
    <citation type="submission" date="2009-03" db="EMBL/GenBank/DDBJ databases">
        <title>Draft genome sequence of Roseburia inulinivorans (DSM 16841).</title>
        <authorList>
            <person name="Sudarsanam P."/>
            <person name="Ley R."/>
            <person name="Guruge J."/>
            <person name="Turnbaugh P.J."/>
            <person name="Mahowald M."/>
            <person name="Liep D."/>
            <person name="Gordon J."/>
        </authorList>
    </citation>
    <scope>NUCLEOTIDE SEQUENCE [LARGE SCALE GENOMIC DNA]</scope>
    <source>
        <strain evidence="2 3">DSM 16841</strain>
    </source>
</reference>
<dbReference type="AlphaFoldDB" id="C0FN55"/>
<comment type="caution">
    <text evidence="2">The sequence shown here is derived from an EMBL/GenBank/DDBJ whole genome shotgun (WGS) entry which is preliminary data.</text>
</comment>
<dbReference type="eggNOG" id="ENOG5034BFC">
    <property type="taxonomic scope" value="Bacteria"/>
</dbReference>
<keyword evidence="1" id="KW-0472">Membrane</keyword>
<organism evidence="2 3">
    <name type="scientific">Roseburia inulinivorans DSM 16841</name>
    <dbReference type="NCBI Taxonomy" id="622312"/>
    <lineage>
        <taxon>Bacteria</taxon>
        <taxon>Bacillati</taxon>
        <taxon>Bacillota</taxon>
        <taxon>Clostridia</taxon>
        <taxon>Lachnospirales</taxon>
        <taxon>Lachnospiraceae</taxon>
        <taxon>Roseburia</taxon>
    </lineage>
</organism>
<name>C0FN55_9FIRM</name>
<accession>C0FN55</accession>
<evidence type="ECO:0000256" key="1">
    <source>
        <dbReference type="SAM" id="Phobius"/>
    </source>
</evidence>
<evidence type="ECO:0000313" key="2">
    <source>
        <dbReference type="EMBL" id="EEG95948.1"/>
    </source>
</evidence>